<dbReference type="PANTHER" id="PTHR43432:SF3">
    <property type="entry name" value="SLR0285 PROTEIN"/>
    <property type="match status" value="1"/>
</dbReference>
<dbReference type="InterPro" id="IPR007197">
    <property type="entry name" value="rSAM"/>
</dbReference>
<reference evidence="6 7" key="1">
    <citation type="journal article" date="2014" name="Antonie Van Leeuwenhoek">
        <title>Hyphomonas beringensis sp. nov. and Hyphomonas chukchiensis sp. nov., isolated from surface seawater of the Bering Sea and Chukchi Sea.</title>
        <authorList>
            <person name="Li C."/>
            <person name="Lai Q."/>
            <person name="Li G."/>
            <person name="Dong C."/>
            <person name="Wang J."/>
            <person name="Liao Y."/>
            <person name="Shao Z."/>
        </authorList>
    </citation>
    <scope>NUCLEOTIDE SEQUENCE [LARGE SCALE GENOMIC DNA]</scope>
    <source>
        <strain evidence="6 7">PS728</strain>
    </source>
</reference>
<evidence type="ECO:0000259" key="5">
    <source>
        <dbReference type="PROSITE" id="PS51918"/>
    </source>
</evidence>
<gene>
    <name evidence="6" type="ORF">HPO_06688</name>
</gene>
<dbReference type="PANTHER" id="PTHR43432">
    <property type="entry name" value="SLR0285 PROTEIN"/>
    <property type="match status" value="1"/>
</dbReference>
<feature type="domain" description="Radical SAM core" evidence="5">
    <location>
        <begin position="90"/>
        <end position="330"/>
    </location>
</feature>
<keyword evidence="3" id="KW-0411">Iron-sulfur</keyword>
<organism evidence="6 7">
    <name type="scientific">Hyphomonas polymorpha PS728</name>
    <dbReference type="NCBI Taxonomy" id="1280954"/>
    <lineage>
        <taxon>Bacteria</taxon>
        <taxon>Pseudomonadati</taxon>
        <taxon>Pseudomonadota</taxon>
        <taxon>Alphaproteobacteria</taxon>
        <taxon>Hyphomonadales</taxon>
        <taxon>Hyphomonadaceae</taxon>
        <taxon>Hyphomonas</taxon>
    </lineage>
</organism>
<dbReference type="Gene3D" id="3.80.30.30">
    <property type="match status" value="1"/>
</dbReference>
<evidence type="ECO:0000313" key="7">
    <source>
        <dbReference type="Proteomes" id="UP000027100"/>
    </source>
</evidence>
<dbReference type="SUPFAM" id="SSF102114">
    <property type="entry name" value="Radical SAM enzymes"/>
    <property type="match status" value="1"/>
</dbReference>
<dbReference type="InterPro" id="IPR058240">
    <property type="entry name" value="rSAM_sf"/>
</dbReference>
<dbReference type="PATRIC" id="fig|1280954.3.peg.1356"/>
<dbReference type="GO" id="GO:0003824">
    <property type="term" value="F:catalytic activity"/>
    <property type="evidence" value="ECO:0007669"/>
    <property type="project" value="InterPro"/>
</dbReference>
<dbReference type="InterPro" id="IPR006638">
    <property type="entry name" value="Elp3/MiaA/NifB-like_rSAM"/>
</dbReference>
<dbReference type="SFLD" id="SFLDS00029">
    <property type="entry name" value="Radical_SAM"/>
    <property type="match status" value="1"/>
</dbReference>
<proteinExistence type="predicted"/>
<accession>A0A062VFQ5</accession>
<dbReference type="AlphaFoldDB" id="A0A062VFQ5"/>
<evidence type="ECO:0000256" key="3">
    <source>
        <dbReference type="ARBA" id="ARBA00023014"/>
    </source>
</evidence>
<feature type="region of interest" description="Disordered" evidence="4">
    <location>
        <begin position="367"/>
        <end position="389"/>
    </location>
</feature>
<comment type="caution">
    <text evidence="6">The sequence shown here is derived from an EMBL/GenBank/DDBJ whole genome shotgun (WGS) entry which is preliminary data.</text>
</comment>
<evidence type="ECO:0000313" key="6">
    <source>
        <dbReference type="EMBL" id="KCZ99235.1"/>
    </source>
</evidence>
<dbReference type="SFLD" id="SFLDG01084">
    <property type="entry name" value="Uncharacterised_Radical_SAM_Su"/>
    <property type="match status" value="1"/>
</dbReference>
<name>A0A062VFQ5_9PROT</name>
<dbReference type="eggNOG" id="COG1533">
    <property type="taxonomic scope" value="Bacteria"/>
</dbReference>
<dbReference type="NCBIfam" id="NF033668">
    <property type="entry name" value="rSAM_PA0069"/>
    <property type="match status" value="1"/>
</dbReference>
<dbReference type="SMART" id="SM00729">
    <property type="entry name" value="Elp3"/>
    <property type="match status" value="1"/>
</dbReference>
<evidence type="ECO:0000256" key="2">
    <source>
        <dbReference type="ARBA" id="ARBA00023004"/>
    </source>
</evidence>
<dbReference type="Pfam" id="PF04055">
    <property type="entry name" value="Radical_SAM"/>
    <property type="match status" value="1"/>
</dbReference>
<evidence type="ECO:0000256" key="4">
    <source>
        <dbReference type="SAM" id="MobiDB-lite"/>
    </source>
</evidence>
<dbReference type="Proteomes" id="UP000027100">
    <property type="component" value="Unassembled WGS sequence"/>
</dbReference>
<evidence type="ECO:0000256" key="1">
    <source>
        <dbReference type="ARBA" id="ARBA00022723"/>
    </source>
</evidence>
<keyword evidence="7" id="KW-1185">Reference proteome</keyword>
<dbReference type="GO" id="GO:0046872">
    <property type="term" value="F:metal ion binding"/>
    <property type="evidence" value="ECO:0007669"/>
    <property type="project" value="UniProtKB-KW"/>
</dbReference>
<keyword evidence="2" id="KW-0408">Iron</keyword>
<dbReference type="EMBL" id="ARYM01000006">
    <property type="protein sequence ID" value="KCZ99235.1"/>
    <property type="molecule type" value="Genomic_DNA"/>
</dbReference>
<sequence>MICSFFSGFVAGMRTGQKLKKSGRVTLLDTHGVAERFEHRGRGAISNQTGRYERETRHAFDDGWDTIEDGAERLDTQVFDEVARSIITFNKSPDISFDRTVNPYRGCEHGCIYCFARPTHAWSGLSAGLDFESKLFRKTNAVDLLVRELSRPGYVVRPIALGMNTDAYQPIEREQGLTRQLLEILSAHNHPVSLLTKSALIQRDIDILAPMAEKGLTRVGVSITTMDRKLARKMEPRAATPERRLETVKALSEAGIPVAVMTAPIIPGLNDHEIETLIQAAADHGARGVGYVVLRLPFEIKDLFHEWLAQHAPDRAARVINTLREMRGGKDYDAKWFERGSGRGPVAELIRNRFVRAASRLGLNQPRPPLRTDLFRPPGAPSSQLSLDF</sequence>
<dbReference type="InterPro" id="IPR040086">
    <property type="entry name" value="MJ0683-like"/>
</dbReference>
<dbReference type="PROSITE" id="PS51918">
    <property type="entry name" value="RADICAL_SAM"/>
    <property type="match status" value="1"/>
</dbReference>
<protein>
    <submittedName>
        <fullName evidence="6">Radical SAM domain-containing protein</fullName>
    </submittedName>
</protein>
<dbReference type="CDD" id="cd01335">
    <property type="entry name" value="Radical_SAM"/>
    <property type="match status" value="1"/>
</dbReference>
<dbReference type="GO" id="GO:0051536">
    <property type="term" value="F:iron-sulfur cluster binding"/>
    <property type="evidence" value="ECO:0007669"/>
    <property type="project" value="UniProtKB-KW"/>
</dbReference>
<keyword evidence="1" id="KW-0479">Metal-binding</keyword>